<keyword evidence="1" id="KW-0472">Membrane</keyword>
<sequence length="205" mass="22967">MYSAIGQKEPKYDVLEDESAHGELKAPRNVYRGWVWHLIINCILGIAFATTLTLYLRLLHEINPPKLECGKSIHEAISRGCTFDYVTKLWLPAACPRTGIEGYTNLSGGWKYYTAKEGGAVIEDISVVLGANHMWWTTEREHLAHCAYLLMRVAEVAAKGGRRDMDVLDYEHTKHCTMLLLDRSLEPSPNLDEISVLAGGKFGSC</sequence>
<dbReference type="KEGG" id="psco:LY89DRAFT_691343"/>
<dbReference type="OrthoDB" id="3501153at2759"/>
<protein>
    <submittedName>
        <fullName evidence="2">Uncharacterized protein</fullName>
    </submittedName>
</protein>
<evidence type="ECO:0000313" key="3">
    <source>
        <dbReference type="Proteomes" id="UP000070700"/>
    </source>
</evidence>
<dbReference type="Proteomes" id="UP000070700">
    <property type="component" value="Unassembled WGS sequence"/>
</dbReference>
<dbReference type="STRING" id="149040.A0A132B6S5"/>
<dbReference type="RefSeq" id="XP_018062396.1">
    <property type="nucleotide sequence ID" value="XM_018216290.1"/>
</dbReference>
<organism evidence="2 3">
    <name type="scientific">Mollisia scopiformis</name>
    <name type="common">Conifer needle endophyte fungus</name>
    <name type="synonym">Phialocephala scopiformis</name>
    <dbReference type="NCBI Taxonomy" id="149040"/>
    <lineage>
        <taxon>Eukaryota</taxon>
        <taxon>Fungi</taxon>
        <taxon>Dikarya</taxon>
        <taxon>Ascomycota</taxon>
        <taxon>Pezizomycotina</taxon>
        <taxon>Leotiomycetes</taxon>
        <taxon>Helotiales</taxon>
        <taxon>Mollisiaceae</taxon>
        <taxon>Mollisia</taxon>
    </lineage>
</organism>
<dbReference type="PANTHER" id="PTHR35896">
    <property type="entry name" value="IG-LIKE DOMAIN-CONTAINING PROTEIN"/>
    <property type="match status" value="1"/>
</dbReference>
<gene>
    <name evidence="2" type="ORF">LY89DRAFT_691343</name>
</gene>
<keyword evidence="1" id="KW-0812">Transmembrane</keyword>
<name>A0A132B6S5_MOLSC</name>
<keyword evidence="3" id="KW-1185">Reference proteome</keyword>
<evidence type="ECO:0000256" key="1">
    <source>
        <dbReference type="SAM" id="Phobius"/>
    </source>
</evidence>
<dbReference type="AlphaFoldDB" id="A0A132B6S5"/>
<dbReference type="GeneID" id="28826016"/>
<dbReference type="InParanoid" id="A0A132B6S5"/>
<feature type="transmembrane region" description="Helical" evidence="1">
    <location>
        <begin position="34"/>
        <end position="56"/>
    </location>
</feature>
<reference evidence="2 3" key="1">
    <citation type="submission" date="2015-10" db="EMBL/GenBank/DDBJ databases">
        <title>Full genome of DAOMC 229536 Phialocephala scopiformis, a fungal endophyte of spruce producing the potent anti-insectan compound rugulosin.</title>
        <authorList>
            <consortium name="DOE Joint Genome Institute"/>
            <person name="Walker A.K."/>
            <person name="Frasz S.L."/>
            <person name="Seifert K.A."/>
            <person name="Miller J.D."/>
            <person name="Mondo S.J."/>
            <person name="Labutti K."/>
            <person name="Lipzen A."/>
            <person name="Dockter R."/>
            <person name="Kennedy M."/>
            <person name="Grigoriev I.V."/>
            <person name="Spatafora J.W."/>
        </authorList>
    </citation>
    <scope>NUCLEOTIDE SEQUENCE [LARGE SCALE GENOMIC DNA]</scope>
    <source>
        <strain evidence="2 3">CBS 120377</strain>
    </source>
</reference>
<accession>A0A132B6S5</accession>
<dbReference type="PANTHER" id="PTHR35896:SF3">
    <property type="entry name" value="MAJOR FACILITATOR SUPERFAMILY TRANSPORTER"/>
    <property type="match status" value="1"/>
</dbReference>
<dbReference type="EMBL" id="KQ947437">
    <property type="protein sequence ID" value="KUJ08041.1"/>
    <property type="molecule type" value="Genomic_DNA"/>
</dbReference>
<proteinExistence type="predicted"/>
<keyword evidence="1" id="KW-1133">Transmembrane helix</keyword>
<evidence type="ECO:0000313" key="2">
    <source>
        <dbReference type="EMBL" id="KUJ08041.1"/>
    </source>
</evidence>
<dbReference type="InterPro" id="IPR053008">
    <property type="entry name" value="Phomopsin_biosynth_assoc"/>
</dbReference>